<keyword evidence="2" id="KW-1185">Reference proteome</keyword>
<evidence type="ECO:0008006" key="3">
    <source>
        <dbReference type="Google" id="ProtNLM"/>
    </source>
</evidence>
<protein>
    <recommendedName>
        <fullName evidence="3">Tubulin--tyrosine ligase-like protein 9</fullName>
    </recommendedName>
</protein>
<evidence type="ECO:0000313" key="1">
    <source>
        <dbReference type="EMBL" id="VDP54297.1"/>
    </source>
</evidence>
<dbReference type="EMBL" id="UZAI01021051">
    <property type="protein sequence ID" value="VDP54297.1"/>
    <property type="molecule type" value="Genomic_DNA"/>
</dbReference>
<dbReference type="Proteomes" id="UP000277204">
    <property type="component" value="Unassembled WGS sequence"/>
</dbReference>
<evidence type="ECO:0000313" key="2">
    <source>
        <dbReference type="Proteomes" id="UP000277204"/>
    </source>
</evidence>
<dbReference type="GO" id="GO:0005737">
    <property type="term" value="C:cytoplasm"/>
    <property type="evidence" value="ECO:0007669"/>
    <property type="project" value="TreeGrafter"/>
</dbReference>
<dbReference type="InterPro" id="IPR004344">
    <property type="entry name" value="TTL/TTLL_fam"/>
</dbReference>
<reference evidence="1 2" key="1">
    <citation type="submission" date="2018-11" db="EMBL/GenBank/DDBJ databases">
        <authorList>
            <consortium name="Pathogen Informatics"/>
        </authorList>
    </citation>
    <scope>NUCLEOTIDE SEQUENCE [LARGE SCALE GENOMIC DNA]</scope>
    <source>
        <strain evidence="1 2">Zambia</strain>
    </source>
</reference>
<name>A0A3P8DRI3_9TREM</name>
<dbReference type="PROSITE" id="PS51221">
    <property type="entry name" value="TTL"/>
    <property type="match status" value="1"/>
</dbReference>
<proteinExistence type="predicted"/>
<accession>A0A3P8DRI3</accession>
<dbReference type="PANTHER" id="PTHR46088">
    <property type="entry name" value="TUBULIN--TYROSINE LIGASE-LIKE PROTEIN 12"/>
    <property type="match status" value="1"/>
</dbReference>
<dbReference type="PANTHER" id="PTHR46088:SF1">
    <property type="entry name" value="TUBULIN--TYROSINE LIGASE-LIKE PROTEIN 12"/>
    <property type="match status" value="1"/>
</dbReference>
<organism evidence="1 2">
    <name type="scientific">Schistosoma margrebowiei</name>
    <dbReference type="NCBI Taxonomy" id="48269"/>
    <lineage>
        <taxon>Eukaryota</taxon>
        <taxon>Metazoa</taxon>
        <taxon>Spiralia</taxon>
        <taxon>Lophotrochozoa</taxon>
        <taxon>Platyhelminthes</taxon>
        <taxon>Trematoda</taxon>
        <taxon>Digenea</taxon>
        <taxon>Strigeidida</taxon>
        <taxon>Schistosomatoidea</taxon>
        <taxon>Schistosomatidae</taxon>
        <taxon>Schistosoma</taxon>
    </lineage>
</organism>
<dbReference type="AlphaFoldDB" id="A0A3P8DRI3"/>
<gene>
    <name evidence="1" type="ORF">SMRZ_LOCUS25192</name>
</gene>
<dbReference type="Gene3D" id="3.30.470.20">
    <property type="entry name" value="ATP-grasp fold, B domain"/>
    <property type="match status" value="1"/>
</dbReference>
<dbReference type="InterPro" id="IPR027749">
    <property type="entry name" value="TTLL12"/>
</dbReference>
<dbReference type="Pfam" id="PF03133">
    <property type="entry name" value="TTL"/>
    <property type="match status" value="1"/>
</dbReference>
<sequence length="138" mass="16280">MFDKQYPDHKWSTIEIHCDEFVELFDKQYPDHKWSTIELKIHRLLVELFQAATKYPPPRGLTHNVQSRALYAVDILLEWRSNGYASSNPKDIYPVVCEVNFSPDCERACLYHSNFFNDIFSCLFLDQSSDLCNMHKLT</sequence>